<evidence type="ECO:0000256" key="9">
    <source>
        <dbReference type="ARBA" id="ARBA00024548"/>
    </source>
</evidence>
<evidence type="ECO:0000256" key="19">
    <source>
        <dbReference type="ARBA" id="ARBA00049139"/>
    </source>
</evidence>
<evidence type="ECO:0000313" key="22">
    <source>
        <dbReference type="Proteomes" id="UP000472272"/>
    </source>
</evidence>
<evidence type="ECO:0000259" key="20">
    <source>
        <dbReference type="Pfam" id="PF00501"/>
    </source>
</evidence>
<keyword evidence="22" id="KW-1185">Reference proteome</keyword>
<comment type="catalytic activity">
    <reaction evidence="18">
        <text>tetracosanoate + ATP + CoA = tetracosanoyl-CoA + AMP + diphosphate</text>
        <dbReference type="Rhea" id="RHEA:33639"/>
        <dbReference type="ChEBI" id="CHEBI:30616"/>
        <dbReference type="ChEBI" id="CHEBI:31014"/>
        <dbReference type="ChEBI" id="CHEBI:33019"/>
        <dbReference type="ChEBI" id="CHEBI:57287"/>
        <dbReference type="ChEBI" id="CHEBI:65052"/>
        <dbReference type="ChEBI" id="CHEBI:456215"/>
    </reaction>
    <physiologicalReaction direction="left-to-right" evidence="18">
        <dbReference type="Rhea" id="RHEA:33640"/>
    </physiologicalReaction>
</comment>
<name>A0A670KBS9_PODMU</name>
<protein>
    <recommendedName>
        <fullName evidence="15">Long-chain-fatty-acid--CoA ligase ACSBG2</fullName>
        <ecNumber evidence="10">6.2.1.15</ecNumber>
        <ecNumber evidence="11">6.2.1.3</ecNumber>
    </recommendedName>
    <alternativeName>
        <fullName evidence="17">Acyl-CoA synthetase bubblegum family member 2</fullName>
    </alternativeName>
    <alternativeName>
        <fullName evidence="16">Arachidonate--CoA ligase ACSBG2</fullName>
    </alternativeName>
</protein>
<organism evidence="21 22">
    <name type="scientific">Podarcis muralis</name>
    <name type="common">Wall lizard</name>
    <name type="synonym">Lacerta muralis</name>
    <dbReference type="NCBI Taxonomy" id="64176"/>
    <lineage>
        <taxon>Eukaryota</taxon>
        <taxon>Metazoa</taxon>
        <taxon>Chordata</taxon>
        <taxon>Craniata</taxon>
        <taxon>Vertebrata</taxon>
        <taxon>Euteleostomi</taxon>
        <taxon>Lepidosauria</taxon>
        <taxon>Squamata</taxon>
        <taxon>Bifurcata</taxon>
        <taxon>Unidentata</taxon>
        <taxon>Episquamata</taxon>
        <taxon>Laterata</taxon>
        <taxon>Lacertibaenia</taxon>
        <taxon>Lacertidae</taxon>
        <taxon>Podarcis</taxon>
    </lineage>
</organism>
<comment type="catalytic activity">
    <reaction evidence="13">
        <text>(9Z)-octadecenoate + ATP + CoA = (9Z)-octadecenoyl-CoA + AMP + diphosphate</text>
        <dbReference type="Rhea" id="RHEA:33607"/>
        <dbReference type="ChEBI" id="CHEBI:30616"/>
        <dbReference type="ChEBI" id="CHEBI:30823"/>
        <dbReference type="ChEBI" id="CHEBI:33019"/>
        <dbReference type="ChEBI" id="CHEBI:57287"/>
        <dbReference type="ChEBI" id="CHEBI:57387"/>
        <dbReference type="ChEBI" id="CHEBI:456215"/>
    </reaction>
    <physiologicalReaction direction="left-to-right" evidence="13">
        <dbReference type="Rhea" id="RHEA:33608"/>
    </physiologicalReaction>
</comment>
<dbReference type="AlphaFoldDB" id="A0A670KBS9"/>
<evidence type="ECO:0000256" key="5">
    <source>
        <dbReference type="ARBA" id="ARBA00022832"/>
    </source>
</evidence>
<evidence type="ECO:0000256" key="12">
    <source>
        <dbReference type="ARBA" id="ARBA00035848"/>
    </source>
</evidence>
<dbReference type="EC" id="6.2.1.3" evidence="11"/>
<dbReference type="EC" id="6.2.1.15" evidence="10"/>
<comment type="similarity">
    <text evidence="14">Belongs to the ATP-dependent AMP-binding enzyme family. Bubblegum subfamily.</text>
</comment>
<evidence type="ECO:0000256" key="10">
    <source>
        <dbReference type="ARBA" id="ARBA00026113"/>
    </source>
</evidence>
<evidence type="ECO:0000256" key="13">
    <source>
        <dbReference type="ARBA" id="ARBA00036043"/>
    </source>
</evidence>
<evidence type="ECO:0000256" key="7">
    <source>
        <dbReference type="ARBA" id="ARBA00023098"/>
    </source>
</evidence>
<gene>
    <name evidence="21" type="primary">ACSBG2</name>
</gene>
<dbReference type="PANTHER" id="PTHR43272:SF101">
    <property type="entry name" value="ACYL-COA SYNTHETASE BUBBLEGUM FAMILY MEMBER 2-RELATED"/>
    <property type="match status" value="1"/>
</dbReference>
<comment type="catalytic activity">
    <reaction evidence="9">
        <text>(5Z,8Z,11Z,14Z)-eicosatetraenoate + ATP + CoA = (5Z,8Z,11Z,14Z)-eicosatetraenoyl-CoA + AMP + diphosphate</text>
        <dbReference type="Rhea" id="RHEA:19713"/>
        <dbReference type="ChEBI" id="CHEBI:30616"/>
        <dbReference type="ChEBI" id="CHEBI:32395"/>
        <dbReference type="ChEBI" id="CHEBI:33019"/>
        <dbReference type="ChEBI" id="CHEBI:57287"/>
        <dbReference type="ChEBI" id="CHEBI:57368"/>
        <dbReference type="ChEBI" id="CHEBI:456215"/>
        <dbReference type="EC" id="6.2.1.15"/>
    </reaction>
    <physiologicalReaction direction="left-to-right" evidence="9">
        <dbReference type="Rhea" id="RHEA:19714"/>
    </physiologicalReaction>
</comment>
<dbReference type="GeneTree" id="ENSGT00940000155332"/>
<dbReference type="SUPFAM" id="SSF56801">
    <property type="entry name" value="Acetyl-CoA synthetase-like"/>
    <property type="match status" value="1"/>
</dbReference>
<evidence type="ECO:0000256" key="2">
    <source>
        <dbReference type="ARBA" id="ARBA00022490"/>
    </source>
</evidence>
<comment type="subcellular location">
    <subcellularLocation>
        <location evidence="1">Cytoplasm</location>
    </subcellularLocation>
</comment>
<evidence type="ECO:0000256" key="17">
    <source>
        <dbReference type="ARBA" id="ARBA00043192"/>
    </source>
</evidence>
<evidence type="ECO:0000256" key="11">
    <source>
        <dbReference type="ARBA" id="ARBA00026121"/>
    </source>
</evidence>
<keyword evidence="2" id="KW-0963">Cytoplasm</keyword>
<keyword evidence="7" id="KW-0443">Lipid metabolism</keyword>
<feature type="domain" description="AMP-dependent synthetase/ligase" evidence="20">
    <location>
        <begin position="149"/>
        <end position="568"/>
    </location>
</feature>
<dbReference type="CDD" id="cd05933">
    <property type="entry name" value="ACSBG_like"/>
    <property type="match status" value="1"/>
</dbReference>
<dbReference type="OMA" id="ETCAYVC"/>
<reference evidence="21" key="2">
    <citation type="submission" date="2025-08" db="UniProtKB">
        <authorList>
            <consortium name="Ensembl"/>
        </authorList>
    </citation>
    <scope>IDENTIFICATION</scope>
</reference>
<dbReference type="GO" id="GO:0016020">
    <property type="term" value="C:membrane"/>
    <property type="evidence" value="ECO:0007669"/>
    <property type="project" value="TreeGrafter"/>
</dbReference>
<sequence length="759" mass="83342">MAKAAADVELKATPPVLQATPPAFKRSRARRLFCGTSYSQHGREVLCKMAAQVAMANGSFGVSMQSPVQQPCSVSVDDVIVTTSPSVENHHPEPAEEADSPAAEMFRSKAQPSVGLWTSKRDGEVLLRMDESGIGCETPITVHELLLNSVSQFGDYPALSSKKDGRWTKLTFKEYYQECRGAAKSFLKLGLERFHGVGILGFNSAEWFIADIGAILAGGFAVGIYTTNSPEACQYVAENCGANIIVVENDRQLQKILEVKSQLPLVKAIIQYGEELKEKRPNLYTWSEFMALGASVSDDQLDKIIASQKPNQCCTLIYTSGTTGQPKGVMLSHDNITWTARAGGNYVGLSKATERQEVVVSYLPLSHVAAQMIDIWLPITFGVHTCFAQPDALKGTLVETLKEVRPTAFLGVPRVWEKMQERMKAAGMKFSALKKRIAAWAKVVGLETNLRRINGSDELPLNFRLARSFVFKKVRKQLGLDRCTKCYTGAAPITRDTLEYFLSLDICIYELYGMSESSGPHTASFPSSYKLGSSGKEITGCRTMLFKPDSEGVGEICFAGRHVFMGYLNMEDKTKEAIDDEGWLHSGDLGRHDADGFLFITGRIKELIITAGGENIPPVPIEDAIKEAIPILSNVMLIGDKAKFLAMLMTLKCMVNLETGEPEDALTPQAIEFCHKLGSKATKVSDIVNSKDPAVYSAIQKGVTSVNERATSNAQKIQKWMLLDKDFSIAGGELGPTMKLKRPVVAKMYKQQIDQLYSD</sequence>
<evidence type="ECO:0000313" key="21">
    <source>
        <dbReference type="Ensembl" id="ENSPMRP00000034261.1"/>
    </source>
</evidence>
<dbReference type="InterPro" id="IPR020845">
    <property type="entry name" value="AMP-binding_CS"/>
</dbReference>
<evidence type="ECO:0000256" key="4">
    <source>
        <dbReference type="ARBA" id="ARBA00022741"/>
    </source>
</evidence>
<dbReference type="Proteomes" id="UP000472272">
    <property type="component" value="Chromosome 18"/>
</dbReference>
<evidence type="ECO:0000256" key="14">
    <source>
        <dbReference type="ARBA" id="ARBA00038034"/>
    </source>
</evidence>
<dbReference type="InterPro" id="IPR042099">
    <property type="entry name" value="ANL_N_sf"/>
</dbReference>
<dbReference type="Ensembl" id="ENSPMRT00000036351.1">
    <property type="protein sequence ID" value="ENSPMRP00000034261.1"/>
    <property type="gene ID" value="ENSPMRG00000022245.1"/>
</dbReference>
<dbReference type="GO" id="GO:0005739">
    <property type="term" value="C:mitochondrion"/>
    <property type="evidence" value="ECO:0007669"/>
    <property type="project" value="Ensembl"/>
</dbReference>
<comment type="catalytic activity">
    <reaction evidence="8">
        <text>a long-chain fatty acid + ATP + CoA = a long-chain fatty acyl-CoA + AMP + diphosphate</text>
        <dbReference type="Rhea" id="RHEA:15421"/>
        <dbReference type="ChEBI" id="CHEBI:30616"/>
        <dbReference type="ChEBI" id="CHEBI:33019"/>
        <dbReference type="ChEBI" id="CHEBI:57287"/>
        <dbReference type="ChEBI" id="CHEBI:57560"/>
        <dbReference type="ChEBI" id="CHEBI:83139"/>
        <dbReference type="ChEBI" id="CHEBI:456215"/>
        <dbReference type="EC" id="6.2.1.3"/>
    </reaction>
    <physiologicalReaction direction="left-to-right" evidence="8">
        <dbReference type="Rhea" id="RHEA:15422"/>
    </physiologicalReaction>
</comment>
<comment type="catalytic activity">
    <reaction evidence="19">
        <text>hexadecanoate + ATP + CoA = hexadecanoyl-CoA + AMP + diphosphate</text>
        <dbReference type="Rhea" id="RHEA:30751"/>
        <dbReference type="ChEBI" id="CHEBI:7896"/>
        <dbReference type="ChEBI" id="CHEBI:30616"/>
        <dbReference type="ChEBI" id="CHEBI:33019"/>
        <dbReference type="ChEBI" id="CHEBI:57287"/>
        <dbReference type="ChEBI" id="CHEBI:57379"/>
        <dbReference type="ChEBI" id="CHEBI:456215"/>
    </reaction>
    <physiologicalReaction direction="left-to-right" evidence="19">
        <dbReference type="Rhea" id="RHEA:30752"/>
    </physiologicalReaction>
</comment>
<evidence type="ECO:0000256" key="3">
    <source>
        <dbReference type="ARBA" id="ARBA00022598"/>
    </source>
</evidence>
<accession>A0A670KBS9</accession>
<evidence type="ECO:0000256" key="1">
    <source>
        <dbReference type="ARBA" id="ARBA00004496"/>
    </source>
</evidence>
<proteinExistence type="inferred from homology"/>
<evidence type="ECO:0000256" key="16">
    <source>
        <dbReference type="ARBA" id="ARBA00042118"/>
    </source>
</evidence>
<reference evidence="21 22" key="1">
    <citation type="journal article" date="2019" name="Proc. Natl. Acad. Sci. U.S.A.">
        <title>Regulatory changes in pterin and carotenoid genes underlie balanced color polymorphisms in the wall lizard.</title>
        <authorList>
            <person name="Andrade P."/>
            <person name="Pinho C."/>
            <person name="Perez I de Lanuza G."/>
            <person name="Afonso S."/>
            <person name="Brejcha J."/>
            <person name="Rubin C.J."/>
            <person name="Wallerman O."/>
            <person name="Pereira P."/>
            <person name="Sabatino S.J."/>
            <person name="Bellati A."/>
            <person name="Pellitteri-Rosa D."/>
            <person name="Bosakova Z."/>
            <person name="Bunikis I."/>
            <person name="Carretero M.A."/>
            <person name="Feiner N."/>
            <person name="Marsik P."/>
            <person name="Pauperio F."/>
            <person name="Salvi D."/>
            <person name="Soler L."/>
            <person name="While G.M."/>
            <person name="Uller T."/>
            <person name="Font E."/>
            <person name="Andersson L."/>
            <person name="Carneiro M."/>
        </authorList>
    </citation>
    <scope>NUCLEOTIDE SEQUENCE</scope>
</reference>
<dbReference type="Pfam" id="PF00501">
    <property type="entry name" value="AMP-binding"/>
    <property type="match status" value="1"/>
</dbReference>
<keyword evidence="4" id="KW-0547">Nucleotide-binding</keyword>
<dbReference type="GO" id="GO:0005829">
    <property type="term" value="C:cytosol"/>
    <property type="evidence" value="ECO:0007669"/>
    <property type="project" value="Ensembl"/>
</dbReference>
<dbReference type="GO" id="GO:0005524">
    <property type="term" value="F:ATP binding"/>
    <property type="evidence" value="ECO:0007669"/>
    <property type="project" value="UniProtKB-KW"/>
</dbReference>
<evidence type="ECO:0000256" key="8">
    <source>
        <dbReference type="ARBA" id="ARBA00024484"/>
    </source>
</evidence>
<comment type="catalytic activity">
    <reaction evidence="12">
        <text>(9Z,12Z)-octadecadienoate + ATP + CoA = (9Z,12Z)-octadecadienoyl-CoA + AMP + diphosphate</text>
        <dbReference type="Rhea" id="RHEA:33651"/>
        <dbReference type="ChEBI" id="CHEBI:30245"/>
        <dbReference type="ChEBI" id="CHEBI:30616"/>
        <dbReference type="ChEBI" id="CHEBI:33019"/>
        <dbReference type="ChEBI" id="CHEBI:57287"/>
        <dbReference type="ChEBI" id="CHEBI:57383"/>
        <dbReference type="ChEBI" id="CHEBI:456215"/>
    </reaction>
    <physiologicalReaction direction="left-to-right" evidence="12">
        <dbReference type="Rhea" id="RHEA:33652"/>
    </physiologicalReaction>
</comment>
<evidence type="ECO:0000256" key="6">
    <source>
        <dbReference type="ARBA" id="ARBA00022840"/>
    </source>
</evidence>
<evidence type="ECO:0000256" key="15">
    <source>
        <dbReference type="ARBA" id="ARBA00040479"/>
    </source>
</evidence>
<dbReference type="GO" id="GO:0047617">
    <property type="term" value="F:fatty acyl-CoA hydrolase activity"/>
    <property type="evidence" value="ECO:0007669"/>
    <property type="project" value="Ensembl"/>
</dbReference>
<keyword evidence="6" id="KW-0067">ATP-binding</keyword>
<keyword evidence="5" id="KW-0276">Fatty acid metabolism</keyword>
<dbReference type="GO" id="GO:0047676">
    <property type="term" value="F:arachidonate-CoA ligase activity"/>
    <property type="evidence" value="ECO:0007669"/>
    <property type="project" value="UniProtKB-EC"/>
</dbReference>
<dbReference type="PROSITE" id="PS00455">
    <property type="entry name" value="AMP_BINDING"/>
    <property type="match status" value="1"/>
</dbReference>
<keyword evidence="3" id="KW-0436">Ligase</keyword>
<dbReference type="PANTHER" id="PTHR43272">
    <property type="entry name" value="LONG-CHAIN-FATTY-ACID--COA LIGASE"/>
    <property type="match status" value="1"/>
</dbReference>
<dbReference type="InterPro" id="IPR000873">
    <property type="entry name" value="AMP-dep_synth/lig_dom"/>
</dbReference>
<dbReference type="GO" id="GO:0005783">
    <property type="term" value="C:endoplasmic reticulum"/>
    <property type="evidence" value="ECO:0007669"/>
    <property type="project" value="TreeGrafter"/>
</dbReference>
<evidence type="ECO:0000256" key="18">
    <source>
        <dbReference type="ARBA" id="ARBA00048666"/>
    </source>
</evidence>
<reference evidence="21" key="3">
    <citation type="submission" date="2025-09" db="UniProtKB">
        <authorList>
            <consortium name="Ensembl"/>
        </authorList>
    </citation>
    <scope>IDENTIFICATION</scope>
</reference>
<dbReference type="Gene3D" id="3.40.50.12780">
    <property type="entry name" value="N-terminal domain of ligase-like"/>
    <property type="match status" value="1"/>
</dbReference>